<name>A0A7S1STA5_9CHLO</name>
<dbReference type="Gene3D" id="3.20.20.190">
    <property type="entry name" value="Phosphatidylinositol (PI) phosphodiesterase"/>
    <property type="match status" value="1"/>
</dbReference>
<evidence type="ECO:0000313" key="1">
    <source>
        <dbReference type="EMBL" id="CAD9205958.1"/>
    </source>
</evidence>
<accession>A0A7S1STA5</accession>
<protein>
    <submittedName>
        <fullName evidence="1">Uncharacterized protein</fullName>
    </submittedName>
</protein>
<dbReference type="GO" id="GO:0008081">
    <property type="term" value="F:phosphoric diester hydrolase activity"/>
    <property type="evidence" value="ECO:0007669"/>
    <property type="project" value="InterPro"/>
</dbReference>
<organism evidence="1">
    <name type="scientific">Tetraselmis chuii</name>
    <dbReference type="NCBI Taxonomy" id="63592"/>
    <lineage>
        <taxon>Eukaryota</taxon>
        <taxon>Viridiplantae</taxon>
        <taxon>Chlorophyta</taxon>
        <taxon>core chlorophytes</taxon>
        <taxon>Chlorodendrophyceae</taxon>
        <taxon>Chlorodendrales</taxon>
        <taxon>Chlorodendraceae</taxon>
        <taxon>Tetraselmis</taxon>
    </lineage>
</organism>
<dbReference type="AlphaFoldDB" id="A0A7S1STA5"/>
<dbReference type="EMBL" id="HBGG01015967">
    <property type="protein sequence ID" value="CAD9205958.1"/>
    <property type="molecule type" value="Transcribed_RNA"/>
</dbReference>
<sequence>MGAIPELKDTTDPDLVAFLASVNSSPTQLADIFVEKLRDAGFSQSLVRRDGGDGGWAWESPHEPKAIMQTFDRRVAEYWKSGEPATPPVAYLYGAADGNETECTPADCGSPEVLFRLAGVGVEIMAPPLWRLVGSKGHRMAATRHAAFLNDLNVEIVGWSLDRSGCEGGEPGLLARAGPCGWYWTGLEGAAAFDFADIGALMYTLYHEANATAAFADYPAINTVFLNCVPPMAASSHSGEP</sequence>
<reference evidence="1" key="1">
    <citation type="submission" date="2021-01" db="EMBL/GenBank/DDBJ databases">
        <authorList>
            <person name="Corre E."/>
            <person name="Pelletier E."/>
            <person name="Niang G."/>
            <person name="Scheremetjew M."/>
            <person name="Finn R."/>
            <person name="Kale V."/>
            <person name="Holt S."/>
            <person name="Cochrane G."/>
            <person name="Meng A."/>
            <person name="Brown T."/>
            <person name="Cohen L."/>
        </authorList>
    </citation>
    <scope>NUCLEOTIDE SEQUENCE</scope>
    <source>
        <strain evidence="1">PLY429</strain>
    </source>
</reference>
<proteinExistence type="predicted"/>
<gene>
    <name evidence="1" type="ORF">TCHU04912_LOCUS8194</name>
</gene>
<dbReference type="InterPro" id="IPR017946">
    <property type="entry name" value="PLC-like_Pdiesterase_TIM-brl"/>
</dbReference>
<dbReference type="GO" id="GO:0006629">
    <property type="term" value="P:lipid metabolic process"/>
    <property type="evidence" value="ECO:0007669"/>
    <property type="project" value="InterPro"/>
</dbReference>